<dbReference type="EMBL" id="JAOQNS010000004">
    <property type="protein sequence ID" value="MCW2307307.1"/>
    <property type="molecule type" value="Genomic_DNA"/>
</dbReference>
<name>A0ABT3HA76_9HYPH</name>
<sequence>MTRLSKIAVVGIALGIAATTVPASAETFKTDKYTVSIADDAVTGADALYKGMWVGDVTRDGKTETWLQLSDRYGEVVYEAAIHANESHVLPGGYAIVVRSNAPAQMVNAKTYTDRVAPDATQVATTRIIREPKNVEKVSTETKRDIRAAHETAIRGAKVANAEDTIRRMKEAFGTMRIAGL</sequence>
<evidence type="ECO:0000313" key="3">
    <source>
        <dbReference type="Proteomes" id="UP001209755"/>
    </source>
</evidence>
<feature type="chain" id="PRO_5046940323" evidence="1">
    <location>
        <begin position="26"/>
        <end position="181"/>
    </location>
</feature>
<evidence type="ECO:0000313" key="2">
    <source>
        <dbReference type="EMBL" id="MCW2307307.1"/>
    </source>
</evidence>
<comment type="caution">
    <text evidence="2">The sequence shown here is derived from an EMBL/GenBank/DDBJ whole genome shotgun (WGS) entry which is preliminary data.</text>
</comment>
<dbReference type="RefSeq" id="WP_264600964.1">
    <property type="nucleotide sequence ID" value="NZ_JAOQNS010000004.1"/>
</dbReference>
<proteinExistence type="predicted"/>
<keyword evidence="1" id="KW-0732">Signal</keyword>
<feature type="signal peptide" evidence="1">
    <location>
        <begin position="1"/>
        <end position="25"/>
    </location>
</feature>
<dbReference type="Proteomes" id="UP001209755">
    <property type="component" value="Unassembled WGS sequence"/>
</dbReference>
<keyword evidence="3" id="KW-1185">Reference proteome</keyword>
<organism evidence="2 3">
    <name type="scientific">Rhodobium gokarnense</name>
    <dbReference type="NCBI Taxonomy" id="364296"/>
    <lineage>
        <taxon>Bacteria</taxon>
        <taxon>Pseudomonadati</taxon>
        <taxon>Pseudomonadota</taxon>
        <taxon>Alphaproteobacteria</taxon>
        <taxon>Hyphomicrobiales</taxon>
        <taxon>Rhodobiaceae</taxon>
        <taxon>Rhodobium</taxon>
    </lineage>
</organism>
<gene>
    <name evidence="2" type="ORF">M2319_001638</name>
</gene>
<accession>A0ABT3HA76</accession>
<protein>
    <submittedName>
        <fullName evidence="2">Uncharacterized protein</fullName>
    </submittedName>
</protein>
<reference evidence="3" key="1">
    <citation type="submission" date="2023-07" db="EMBL/GenBank/DDBJ databases">
        <title>Genome sequencing of Purple Non-Sulfur Bacteria from various extreme environments.</title>
        <authorList>
            <person name="Mayer M."/>
        </authorList>
    </citation>
    <scope>NUCLEOTIDE SEQUENCE [LARGE SCALE GENOMIC DNA]</scope>
    <source>
        <strain evidence="3">DSM 17935</strain>
    </source>
</reference>
<evidence type="ECO:0000256" key="1">
    <source>
        <dbReference type="SAM" id="SignalP"/>
    </source>
</evidence>